<keyword evidence="1 2" id="KW-0732">Signal</keyword>
<dbReference type="Gene3D" id="2.60.120.260">
    <property type="entry name" value="Galactose-binding domain-like"/>
    <property type="match status" value="1"/>
</dbReference>
<dbReference type="SUPFAM" id="SSF50939">
    <property type="entry name" value="Sialidases"/>
    <property type="match status" value="1"/>
</dbReference>
<evidence type="ECO:0000313" key="4">
    <source>
        <dbReference type="EMBL" id="SIO07070.1"/>
    </source>
</evidence>
<dbReference type="EMBL" id="FSRK01000001">
    <property type="protein sequence ID" value="SIO07070.1"/>
    <property type="molecule type" value="Genomic_DNA"/>
</dbReference>
<dbReference type="OrthoDB" id="975384at2"/>
<protein>
    <submittedName>
        <fullName evidence="4">Por secretion system C-terminal sorting domain-containing protein</fullName>
    </submittedName>
</protein>
<feature type="domain" description="Secretion system C-terminal sorting" evidence="3">
    <location>
        <begin position="220"/>
        <end position="285"/>
    </location>
</feature>
<proteinExistence type="predicted"/>
<evidence type="ECO:0000256" key="2">
    <source>
        <dbReference type="SAM" id="SignalP"/>
    </source>
</evidence>
<evidence type="ECO:0000256" key="1">
    <source>
        <dbReference type="ARBA" id="ARBA00022729"/>
    </source>
</evidence>
<dbReference type="InterPro" id="IPR026444">
    <property type="entry name" value="Secre_tail"/>
</dbReference>
<organism evidence="4 5">
    <name type="scientific">Epilithonimonas zeae</name>
    <dbReference type="NCBI Taxonomy" id="1416779"/>
    <lineage>
        <taxon>Bacteria</taxon>
        <taxon>Pseudomonadati</taxon>
        <taxon>Bacteroidota</taxon>
        <taxon>Flavobacteriia</taxon>
        <taxon>Flavobacteriales</taxon>
        <taxon>Weeksellaceae</taxon>
        <taxon>Chryseobacterium group</taxon>
        <taxon>Epilithonimonas</taxon>
    </lineage>
</organism>
<evidence type="ECO:0000259" key="3">
    <source>
        <dbReference type="Pfam" id="PF18962"/>
    </source>
</evidence>
<dbReference type="NCBIfam" id="TIGR04183">
    <property type="entry name" value="Por_Secre_tail"/>
    <property type="match status" value="1"/>
</dbReference>
<dbReference type="Proteomes" id="UP000185207">
    <property type="component" value="Unassembled WGS sequence"/>
</dbReference>
<dbReference type="RefSeq" id="WP_074234919.1">
    <property type="nucleotide sequence ID" value="NZ_FSRK01000001.1"/>
</dbReference>
<dbReference type="InterPro" id="IPR036278">
    <property type="entry name" value="Sialidase_sf"/>
</dbReference>
<reference evidence="5" key="1">
    <citation type="submission" date="2016-11" db="EMBL/GenBank/DDBJ databases">
        <authorList>
            <person name="Varghese N."/>
            <person name="Submissions S."/>
        </authorList>
    </citation>
    <scope>NUCLEOTIDE SEQUENCE [LARGE SCALE GENOMIC DNA]</scope>
    <source>
        <strain evidence="5">DSM 27623</strain>
    </source>
</reference>
<accession>A0A1N6GHP9</accession>
<feature type="signal peptide" evidence="2">
    <location>
        <begin position="1"/>
        <end position="19"/>
    </location>
</feature>
<name>A0A1N6GHP9_9FLAO</name>
<keyword evidence="5" id="KW-1185">Reference proteome</keyword>
<evidence type="ECO:0000313" key="5">
    <source>
        <dbReference type="Proteomes" id="UP000185207"/>
    </source>
</evidence>
<gene>
    <name evidence="4" type="ORF">SAMN05444409_1857</name>
</gene>
<dbReference type="Pfam" id="PF18962">
    <property type="entry name" value="Por_Secre_tail"/>
    <property type="match status" value="1"/>
</dbReference>
<sequence>MKKLYLLAMMMMTASSFFAQTTVPPYTQEFTTFPLTNWYIGYAFNANVGNGPTGTSSNYWQQKPFLGNTSANDQSLCMNFFTANVSAWAISNAFDLSGGEYEISFDYGTTNGPFMTNPNGPAPQVVSTDKFKVLITTDNGTTWQELKNWDNPNMTISNERNKITIDVSAYKSNNVKFAFYASDGTTFVADANYRIYVDNFKVQAKQSMAVSHSNKSILQVYPNPTTDKVYIKTDKATQTFQVYDSTGKKIQSTTSKSIDLSKYVKGTYLIKIIFTDNTTSVQKVVKL</sequence>
<dbReference type="AlphaFoldDB" id="A0A1N6GHP9"/>
<dbReference type="STRING" id="1416779.SAMN05444409_1857"/>
<feature type="chain" id="PRO_5012817003" evidence="2">
    <location>
        <begin position="20"/>
        <end position="287"/>
    </location>
</feature>